<evidence type="ECO:0000313" key="1">
    <source>
        <dbReference type="EMBL" id="GEQ13932.1"/>
    </source>
</evidence>
<dbReference type="Proteomes" id="UP000321793">
    <property type="component" value="Unassembled WGS sequence"/>
</dbReference>
<proteinExistence type="predicted"/>
<sequence>MAIFMIERQFADRLDLQPEDARELREINDDEHVRWLYSFLSADRRRTFCLYEADSAEAILRAAERAGVPADVIVEVTHTLTPDGASHDIRESVG</sequence>
<gene>
    <name evidence="1" type="ORF">KLO01_19790</name>
</gene>
<keyword evidence="2" id="KW-1185">Reference proteome</keyword>
<dbReference type="Pfam" id="PF14026">
    <property type="entry name" value="SCO4226-like"/>
    <property type="match status" value="1"/>
</dbReference>
<comment type="caution">
    <text evidence="1">The sequence shown here is derived from an EMBL/GenBank/DDBJ whole genome shotgun (WGS) entry which is preliminary data.</text>
</comment>
<dbReference type="AlphaFoldDB" id="A0A512T136"/>
<organism evidence="1 2">
    <name type="scientific">Knoellia locipacati</name>
    <dbReference type="NCBI Taxonomy" id="882824"/>
    <lineage>
        <taxon>Bacteria</taxon>
        <taxon>Bacillati</taxon>
        <taxon>Actinomycetota</taxon>
        <taxon>Actinomycetes</taxon>
        <taxon>Micrococcales</taxon>
        <taxon>Intrasporangiaceae</taxon>
        <taxon>Knoellia</taxon>
    </lineage>
</organism>
<accession>A0A512T136</accession>
<dbReference type="OrthoDB" id="9800027at2"/>
<dbReference type="InterPro" id="IPR025336">
    <property type="entry name" value="SCO4226-like"/>
</dbReference>
<dbReference type="InterPro" id="IPR042557">
    <property type="entry name" value="SCO4226"/>
</dbReference>
<protein>
    <recommendedName>
        <fullName evidence="3">DUF4242 domain-containing protein</fullName>
    </recommendedName>
</protein>
<evidence type="ECO:0000313" key="2">
    <source>
        <dbReference type="Proteomes" id="UP000321793"/>
    </source>
</evidence>
<dbReference type="EMBL" id="BKBA01000008">
    <property type="protein sequence ID" value="GEQ13932.1"/>
    <property type="molecule type" value="Genomic_DNA"/>
</dbReference>
<dbReference type="Gene3D" id="3.30.70.3090">
    <property type="entry name" value="ORF SCO4226, nickel-binding ferredoxin-like monomer"/>
    <property type="match status" value="1"/>
</dbReference>
<dbReference type="RefSeq" id="WP_147064580.1">
    <property type="nucleotide sequence ID" value="NZ_BAABDN010000001.1"/>
</dbReference>
<name>A0A512T136_9MICO</name>
<evidence type="ECO:0008006" key="3">
    <source>
        <dbReference type="Google" id="ProtNLM"/>
    </source>
</evidence>
<reference evidence="1 2" key="1">
    <citation type="submission" date="2019-07" db="EMBL/GenBank/DDBJ databases">
        <title>Whole genome shotgun sequence of Knoellia locipacati NBRC 109775.</title>
        <authorList>
            <person name="Hosoyama A."/>
            <person name="Uohara A."/>
            <person name="Ohji S."/>
            <person name="Ichikawa N."/>
        </authorList>
    </citation>
    <scope>NUCLEOTIDE SEQUENCE [LARGE SCALE GENOMIC DNA]</scope>
    <source>
        <strain evidence="1 2">NBRC 109775</strain>
    </source>
</reference>